<dbReference type="SUPFAM" id="SSF82771">
    <property type="entry name" value="GIY-YIG endonuclease"/>
    <property type="match status" value="1"/>
</dbReference>
<dbReference type="InterPro" id="IPR035901">
    <property type="entry name" value="GIY-YIG_endonuc_sf"/>
</dbReference>
<organism evidence="2 3">
    <name type="scientific">Belliella marina</name>
    <dbReference type="NCBI Taxonomy" id="1644146"/>
    <lineage>
        <taxon>Bacteria</taxon>
        <taxon>Pseudomonadati</taxon>
        <taxon>Bacteroidota</taxon>
        <taxon>Cytophagia</taxon>
        <taxon>Cytophagales</taxon>
        <taxon>Cyclobacteriaceae</taxon>
        <taxon>Belliella</taxon>
    </lineage>
</organism>
<name>A0ABW4VT62_9BACT</name>
<proteinExistence type="predicted"/>
<dbReference type="PROSITE" id="PS50164">
    <property type="entry name" value="GIY_YIG"/>
    <property type="match status" value="1"/>
</dbReference>
<evidence type="ECO:0000259" key="1">
    <source>
        <dbReference type="PROSITE" id="PS50164"/>
    </source>
</evidence>
<sequence>MPVTQEVAGSSPVHSAKSQAKLGTFFVIEFFVYILQSLQDSSYYIGYTGDLQTRVQKHNSPHKGFTSGKLQNKL</sequence>
<accession>A0ABW4VT62</accession>
<protein>
    <submittedName>
        <fullName evidence="2">GIY-YIG nuclease family protein</fullName>
    </submittedName>
</protein>
<dbReference type="Pfam" id="PF01541">
    <property type="entry name" value="GIY-YIG"/>
    <property type="match status" value="1"/>
</dbReference>
<feature type="domain" description="GIY-YIG" evidence="1">
    <location>
        <begin position="28"/>
        <end position="74"/>
    </location>
</feature>
<comment type="caution">
    <text evidence="2">The sequence shown here is derived from an EMBL/GenBank/DDBJ whole genome shotgun (WGS) entry which is preliminary data.</text>
</comment>
<dbReference type="Proteomes" id="UP001597361">
    <property type="component" value="Unassembled WGS sequence"/>
</dbReference>
<evidence type="ECO:0000313" key="3">
    <source>
        <dbReference type="Proteomes" id="UP001597361"/>
    </source>
</evidence>
<dbReference type="InterPro" id="IPR000305">
    <property type="entry name" value="GIY-YIG_endonuc"/>
</dbReference>
<gene>
    <name evidence="2" type="ORF">ACFSKL_21685</name>
</gene>
<reference evidence="3" key="1">
    <citation type="journal article" date="2019" name="Int. J. Syst. Evol. Microbiol.">
        <title>The Global Catalogue of Microorganisms (GCM) 10K type strain sequencing project: providing services to taxonomists for standard genome sequencing and annotation.</title>
        <authorList>
            <consortium name="The Broad Institute Genomics Platform"/>
            <consortium name="The Broad Institute Genome Sequencing Center for Infectious Disease"/>
            <person name="Wu L."/>
            <person name="Ma J."/>
        </authorList>
    </citation>
    <scope>NUCLEOTIDE SEQUENCE [LARGE SCALE GENOMIC DNA]</scope>
    <source>
        <strain evidence="3">CGMCC 1.15180</strain>
    </source>
</reference>
<dbReference type="EMBL" id="JBHUHR010000048">
    <property type="protein sequence ID" value="MFD2037424.1"/>
    <property type="molecule type" value="Genomic_DNA"/>
</dbReference>
<evidence type="ECO:0000313" key="2">
    <source>
        <dbReference type="EMBL" id="MFD2037424.1"/>
    </source>
</evidence>
<dbReference type="RefSeq" id="WP_376889398.1">
    <property type="nucleotide sequence ID" value="NZ_JBHUHR010000048.1"/>
</dbReference>
<keyword evidence="3" id="KW-1185">Reference proteome</keyword>
<dbReference type="Gene3D" id="3.40.1440.10">
    <property type="entry name" value="GIY-YIG endonuclease"/>
    <property type="match status" value="1"/>
</dbReference>